<protein>
    <submittedName>
        <fullName evidence="3">Predicted dithiol-disulfide isomerase, DsbA family</fullName>
    </submittedName>
</protein>
<sequence>MSDITITLFSDPLSVAAYRNRPVRSRLRYGFSDVDRRYRCLVSIPEPIDGADAESAERLARFDDTGGMPVESDVTADGVPSSWMACEAIAAGRETGGRGAAFDLARALADRTFAAGDPPSTPEGVRRIAESVPGIDAEAVAAAVGTRRATAAVGRDLERARETVSRLAEVDVRGSPRTVPLRPRSHLDGPLSDGDGAGSPDGRDSDDGTDDADPTARTEDAVFAAPVYRIDGPAGTTVVDGAAGFDVLRDAVRTHDPDLGDAGASTETQSRNVMQQYGADALSAESLGPEDHRERALEVLGALPSAFAPEIAACLDVTEETCRIALHRLKREGSVRRETTGAWTRVPEE</sequence>
<dbReference type="EMBL" id="CP031311">
    <property type="protein sequence ID" value="QCC47137.1"/>
    <property type="molecule type" value="Genomic_DNA"/>
</dbReference>
<dbReference type="Proteomes" id="UP000296733">
    <property type="component" value="Chromosome"/>
</dbReference>
<keyword evidence="4" id="KW-1185">Reference proteome</keyword>
<evidence type="ECO:0000313" key="3">
    <source>
        <dbReference type="EMBL" id="SEF70229.1"/>
    </source>
</evidence>
<dbReference type="InterPro" id="IPR036249">
    <property type="entry name" value="Thioredoxin-like_sf"/>
</dbReference>
<feature type="region of interest" description="Disordered" evidence="1">
    <location>
        <begin position="174"/>
        <end position="220"/>
    </location>
</feature>
<evidence type="ECO:0000313" key="4">
    <source>
        <dbReference type="Proteomes" id="UP000236740"/>
    </source>
</evidence>
<dbReference type="EMBL" id="FNVN01000001">
    <property type="protein sequence ID" value="SEF70229.1"/>
    <property type="molecule type" value="Genomic_DNA"/>
</dbReference>
<dbReference type="AlphaFoldDB" id="A0A1H5U5B6"/>
<dbReference type="Gene3D" id="3.40.30.10">
    <property type="entry name" value="Glutaredoxin"/>
    <property type="match status" value="1"/>
</dbReference>
<feature type="compositionally biased region" description="Low complexity" evidence="1">
    <location>
        <begin position="188"/>
        <end position="200"/>
    </location>
</feature>
<dbReference type="KEGG" id="hlm:DV707_05325"/>
<gene>
    <name evidence="2" type="ORF">DV707_05325</name>
    <name evidence="3" type="ORF">SAMN04488133_0486</name>
</gene>
<dbReference type="GO" id="GO:0016853">
    <property type="term" value="F:isomerase activity"/>
    <property type="evidence" value="ECO:0007669"/>
    <property type="project" value="UniProtKB-KW"/>
</dbReference>
<accession>A0A1H5U5B6</accession>
<reference evidence="3 4" key="1">
    <citation type="submission" date="2016-10" db="EMBL/GenBank/DDBJ databases">
        <authorList>
            <person name="de Groot N.N."/>
        </authorList>
    </citation>
    <scope>NUCLEOTIDE SEQUENCE [LARGE SCALE GENOMIC DNA]</scope>
    <source>
        <strain evidence="3 4">CGMCC 1.10331</strain>
    </source>
</reference>
<proteinExistence type="predicted"/>
<dbReference type="SUPFAM" id="SSF52833">
    <property type="entry name" value="Thioredoxin-like"/>
    <property type="match status" value="1"/>
</dbReference>
<dbReference type="GeneID" id="39857486"/>
<dbReference type="RefSeq" id="WP_103990260.1">
    <property type="nucleotide sequence ID" value="NZ_CP031311.1"/>
</dbReference>
<dbReference type="SUPFAM" id="SSF46785">
    <property type="entry name" value="Winged helix' DNA-binding domain"/>
    <property type="match status" value="1"/>
</dbReference>
<name>A0A1H5U5B6_9EURY</name>
<keyword evidence="3" id="KW-0413">Isomerase</keyword>
<dbReference type="Proteomes" id="UP000236740">
    <property type="component" value="Unassembled WGS sequence"/>
</dbReference>
<evidence type="ECO:0000313" key="5">
    <source>
        <dbReference type="Proteomes" id="UP000296733"/>
    </source>
</evidence>
<organism evidence="3 4">
    <name type="scientific">Halobellus limi</name>
    <dbReference type="NCBI Taxonomy" id="699433"/>
    <lineage>
        <taxon>Archaea</taxon>
        <taxon>Methanobacteriati</taxon>
        <taxon>Methanobacteriota</taxon>
        <taxon>Stenosarchaea group</taxon>
        <taxon>Halobacteria</taxon>
        <taxon>Halobacteriales</taxon>
        <taxon>Haloferacaceae</taxon>
        <taxon>Halobellus</taxon>
    </lineage>
</organism>
<evidence type="ECO:0000313" key="2">
    <source>
        <dbReference type="EMBL" id="QCC47137.1"/>
    </source>
</evidence>
<dbReference type="InterPro" id="IPR036390">
    <property type="entry name" value="WH_DNA-bd_sf"/>
</dbReference>
<reference evidence="2 5" key="2">
    <citation type="journal article" date="2019" name="Nat. Commun.">
        <title>A new type of DNA phosphorothioation-based antiviral system in archaea.</title>
        <authorList>
            <person name="Xiong L."/>
            <person name="Liu S."/>
            <person name="Chen S."/>
            <person name="Xiao Y."/>
            <person name="Zhu B."/>
            <person name="Gao Y."/>
            <person name="Zhang Y."/>
            <person name="Chen B."/>
            <person name="Luo J."/>
            <person name="Deng Z."/>
            <person name="Chen X."/>
            <person name="Wang L."/>
            <person name="Chen S."/>
        </authorList>
    </citation>
    <scope>NUCLEOTIDE SEQUENCE [LARGE SCALE GENOMIC DNA]</scope>
    <source>
        <strain evidence="2 5">CGMCC 1.10331</strain>
    </source>
</reference>
<evidence type="ECO:0000256" key="1">
    <source>
        <dbReference type="SAM" id="MobiDB-lite"/>
    </source>
</evidence>
<dbReference type="OrthoDB" id="307790at2157"/>